<protein>
    <recommendedName>
        <fullName evidence="9">Prepilin-type N-terminal cleavage/methylation domain-containing protein</fullName>
    </recommendedName>
</protein>
<evidence type="ECO:0000256" key="5">
    <source>
        <dbReference type="ARBA" id="ARBA00023136"/>
    </source>
</evidence>
<evidence type="ECO:0000256" key="2">
    <source>
        <dbReference type="ARBA" id="ARBA00022481"/>
    </source>
</evidence>
<feature type="transmembrane region" description="Helical" evidence="6">
    <location>
        <begin position="21"/>
        <end position="43"/>
    </location>
</feature>
<dbReference type="Proteomes" id="UP001501581">
    <property type="component" value="Unassembled WGS sequence"/>
</dbReference>
<comment type="caution">
    <text evidence="7">The sequence shown here is derived from an EMBL/GenBank/DDBJ whole genome shotgun (WGS) entry which is preliminary data.</text>
</comment>
<accession>A0ABP4EK17</accession>
<evidence type="ECO:0000256" key="3">
    <source>
        <dbReference type="ARBA" id="ARBA00022692"/>
    </source>
</evidence>
<dbReference type="RefSeq" id="WP_343995759.1">
    <property type="nucleotide sequence ID" value="NZ_BAAALG010000011.1"/>
</dbReference>
<dbReference type="PRINTS" id="PR00813">
    <property type="entry name" value="BCTERIALGSPG"/>
</dbReference>
<evidence type="ECO:0000256" key="6">
    <source>
        <dbReference type="SAM" id="Phobius"/>
    </source>
</evidence>
<dbReference type="Pfam" id="PF07963">
    <property type="entry name" value="N_methyl"/>
    <property type="match status" value="1"/>
</dbReference>
<dbReference type="PROSITE" id="PS00409">
    <property type="entry name" value="PROKAR_NTER_METHYL"/>
    <property type="match status" value="1"/>
</dbReference>
<keyword evidence="2" id="KW-0488">Methylation</keyword>
<dbReference type="InterPro" id="IPR012902">
    <property type="entry name" value="N_methyl_site"/>
</dbReference>
<gene>
    <name evidence="7" type="ORF">GCM10009668_31350</name>
</gene>
<evidence type="ECO:0000256" key="1">
    <source>
        <dbReference type="ARBA" id="ARBA00004167"/>
    </source>
</evidence>
<sequence length="125" mass="13203">MIQRAINHVRTARTARRDEAGFTLIELLIVIVILGVLAAIVVFSVQGINDTGEEAACKANYKTAQTALEAYYANEDTNAYPANTAALVPSFLTEDPSDGDAEVRVTYAQTGGGTGYTLGKGTACD</sequence>
<evidence type="ECO:0008006" key="9">
    <source>
        <dbReference type="Google" id="ProtNLM"/>
    </source>
</evidence>
<dbReference type="PANTHER" id="PTHR30093:SF44">
    <property type="entry name" value="TYPE II SECRETION SYSTEM CORE PROTEIN G"/>
    <property type="match status" value="1"/>
</dbReference>
<organism evidence="7 8">
    <name type="scientific">Nocardioides dubius</name>
    <dbReference type="NCBI Taxonomy" id="317019"/>
    <lineage>
        <taxon>Bacteria</taxon>
        <taxon>Bacillati</taxon>
        <taxon>Actinomycetota</taxon>
        <taxon>Actinomycetes</taxon>
        <taxon>Propionibacteriales</taxon>
        <taxon>Nocardioidaceae</taxon>
        <taxon>Nocardioides</taxon>
    </lineage>
</organism>
<evidence type="ECO:0000313" key="8">
    <source>
        <dbReference type="Proteomes" id="UP001501581"/>
    </source>
</evidence>
<dbReference type="NCBIfam" id="TIGR02532">
    <property type="entry name" value="IV_pilin_GFxxxE"/>
    <property type="match status" value="1"/>
</dbReference>
<dbReference type="InterPro" id="IPR000983">
    <property type="entry name" value="Bac_GSPG_pilin"/>
</dbReference>
<dbReference type="InterPro" id="IPR045584">
    <property type="entry name" value="Pilin-like"/>
</dbReference>
<dbReference type="SUPFAM" id="SSF54523">
    <property type="entry name" value="Pili subunits"/>
    <property type="match status" value="1"/>
</dbReference>
<evidence type="ECO:0000313" key="7">
    <source>
        <dbReference type="EMBL" id="GAA1108789.1"/>
    </source>
</evidence>
<dbReference type="PANTHER" id="PTHR30093">
    <property type="entry name" value="GENERAL SECRETION PATHWAY PROTEIN G"/>
    <property type="match status" value="1"/>
</dbReference>
<keyword evidence="5 6" id="KW-0472">Membrane</keyword>
<dbReference type="Gene3D" id="3.30.700.10">
    <property type="entry name" value="Glycoprotein, Type 4 Pilin"/>
    <property type="match status" value="1"/>
</dbReference>
<keyword evidence="8" id="KW-1185">Reference proteome</keyword>
<keyword evidence="4 6" id="KW-1133">Transmembrane helix</keyword>
<reference evidence="8" key="1">
    <citation type="journal article" date="2019" name="Int. J. Syst. Evol. Microbiol.">
        <title>The Global Catalogue of Microorganisms (GCM) 10K type strain sequencing project: providing services to taxonomists for standard genome sequencing and annotation.</title>
        <authorList>
            <consortium name="The Broad Institute Genomics Platform"/>
            <consortium name="The Broad Institute Genome Sequencing Center for Infectious Disease"/>
            <person name="Wu L."/>
            <person name="Ma J."/>
        </authorList>
    </citation>
    <scope>NUCLEOTIDE SEQUENCE [LARGE SCALE GENOMIC DNA]</scope>
    <source>
        <strain evidence="8">JCM 13008</strain>
    </source>
</reference>
<proteinExistence type="predicted"/>
<dbReference type="EMBL" id="BAAALG010000011">
    <property type="protein sequence ID" value="GAA1108789.1"/>
    <property type="molecule type" value="Genomic_DNA"/>
</dbReference>
<name>A0ABP4EK17_9ACTN</name>
<keyword evidence="3 6" id="KW-0812">Transmembrane</keyword>
<evidence type="ECO:0000256" key="4">
    <source>
        <dbReference type="ARBA" id="ARBA00022989"/>
    </source>
</evidence>
<comment type="subcellular location">
    <subcellularLocation>
        <location evidence="1">Membrane</location>
        <topology evidence="1">Single-pass membrane protein</topology>
    </subcellularLocation>
</comment>